<proteinExistence type="predicted"/>
<dbReference type="Proteomes" id="UP000244773">
    <property type="component" value="Segment"/>
</dbReference>
<organism evidence="1">
    <name type="scientific">Tetraselmis virus 1</name>
    <dbReference type="NCBI Taxonomy" id="2060617"/>
    <lineage>
        <taxon>Viruses</taxon>
        <taxon>Varidnaviria</taxon>
        <taxon>Bamfordvirae</taxon>
        <taxon>Nucleocytoviricota</taxon>
        <taxon>Megaviricetes</taxon>
        <taxon>Imitervirales</taxon>
        <taxon>Allomimiviridae</taxon>
        <taxon>Oceanusvirus</taxon>
        <taxon>Oceanusvirus kaneohense</taxon>
    </lineage>
</organism>
<keyword evidence="2" id="KW-1185">Reference proteome</keyword>
<reference evidence="1" key="1">
    <citation type="journal article" date="2018" name="Virology">
        <title>A giant virus infecting green algae encodes key fermentation genes.</title>
        <authorList>
            <person name="Schvarcz C.R."/>
            <person name="Steward G.F."/>
        </authorList>
    </citation>
    <scope>NUCLEOTIDE SEQUENCE [LARGE SCALE GENOMIC DNA]</scope>
</reference>
<accession>A0A2P0VMP2</accession>
<gene>
    <name evidence="1" type="ORF">TetV_083</name>
</gene>
<evidence type="ECO:0000313" key="1">
    <source>
        <dbReference type="EMBL" id="AUF82175.1"/>
    </source>
</evidence>
<evidence type="ECO:0000313" key="2">
    <source>
        <dbReference type="Proteomes" id="UP000244773"/>
    </source>
</evidence>
<dbReference type="EMBL" id="KY322437">
    <property type="protein sequence ID" value="AUF82175.1"/>
    <property type="molecule type" value="Genomic_DNA"/>
</dbReference>
<name>A0A2P0VMP2_9VIRU</name>
<protein>
    <submittedName>
        <fullName evidence="1">Uncharacterized protein</fullName>
    </submittedName>
</protein>
<sequence>MLSEERLVQLGSLKTELKTVKQWKSLMKNLESLIESWYNQDNEHLSAIQEFENAKPSNTQLTDFITKSLLWPGPYIENDQGVFRFSCWPLSKKIIQDFNWLSLVTSPRYIYSNESDELLAINADTTRDIDIFDKYFYMNSIKYIRIAWRTIQELHSKKEEDTRILENLKMQINRIPLLASNIGYFESIEHLVTLLSSHPQNDYLKQEIINHFNCDKL</sequence>